<organism evidence="2 3">
    <name type="scientific">Pontiella desulfatans</name>
    <dbReference type="NCBI Taxonomy" id="2750659"/>
    <lineage>
        <taxon>Bacteria</taxon>
        <taxon>Pseudomonadati</taxon>
        <taxon>Kiritimatiellota</taxon>
        <taxon>Kiritimatiellia</taxon>
        <taxon>Kiritimatiellales</taxon>
        <taxon>Pontiellaceae</taxon>
        <taxon>Pontiella</taxon>
    </lineage>
</organism>
<dbReference type="EMBL" id="CAAHFG010000001">
    <property type="protein sequence ID" value="VGO12956.1"/>
    <property type="molecule type" value="Genomic_DNA"/>
</dbReference>
<sequence length="227" mass="24294">MKRVFYLLSILAAASTALGTTNILELEASKDTFGRSNQRNQNNGGSPVLLIAYAPSIRSIVGFDLSGVTNEIVGAEFHVRMKNTEPGPVRVVVAPMAQTTNNAAWVEGGGSLGVRGPNARPGEVSFGMRAFRDQPWESAAGVALKGLADSALWEAPIATLENLAWTKDVWIKVPVGNIAWLEKTRASSAPVVTLGLWGTAKDGFFELYSKDGGHAPKLILTLKEMEE</sequence>
<feature type="chain" id="PRO_5025545952" evidence="1">
    <location>
        <begin position="20"/>
        <end position="227"/>
    </location>
</feature>
<evidence type="ECO:0000256" key="1">
    <source>
        <dbReference type="SAM" id="SignalP"/>
    </source>
</evidence>
<dbReference type="AlphaFoldDB" id="A0A6C2U0N8"/>
<accession>A0A6C2U0N8</accession>
<evidence type="ECO:0000313" key="2">
    <source>
        <dbReference type="EMBL" id="VGO12956.1"/>
    </source>
</evidence>
<reference evidence="2 3" key="1">
    <citation type="submission" date="2019-04" db="EMBL/GenBank/DDBJ databases">
        <authorList>
            <person name="Van Vliet M D."/>
        </authorList>
    </citation>
    <scope>NUCLEOTIDE SEQUENCE [LARGE SCALE GENOMIC DNA]</scope>
    <source>
        <strain evidence="2 3">F1</strain>
    </source>
</reference>
<keyword evidence="1" id="KW-0732">Signal</keyword>
<evidence type="ECO:0000313" key="3">
    <source>
        <dbReference type="Proteomes" id="UP000366872"/>
    </source>
</evidence>
<name>A0A6C2U0N8_PONDE</name>
<protein>
    <submittedName>
        <fullName evidence="2">Uncharacterized protein</fullName>
    </submittedName>
</protein>
<gene>
    <name evidence="2" type="ORF">PDESU_01510</name>
</gene>
<feature type="signal peptide" evidence="1">
    <location>
        <begin position="1"/>
        <end position="19"/>
    </location>
</feature>
<dbReference type="Proteomes" id="UP000366872">
    <property type="component" value="Unassembled WGS sequence"/>
</dbReference>
<keyword evidence="3" id="KW-1185">Reference proteome</keyword>
<dbReference type="RefSeq" id="WP_136078578.1">
    <property type="nucleotide sequence ID" value="NZ_CAAHFG010000001.1"/>
</dbReference>
<proteinExistence type="predicted"/>